<protein>
    <submittedName>
        <fullName evidence="1">Uncharacterized protein</fullName>
    </submittedName>
</protein>
<dbReference type="RefSeq" id="WP_152767045.1">
    <property type="nucleotide sequence ID" value="NZ_WHNP01000065.1"/>
</dbReference>
<reference evidence="1 2" key="1">
    <citation type="submission" date="2019-10" db="EMBL/GenBank/DDBJ databases">
        <title>Paraburkholderia sp. isolated from nodules of Mimosa pudica from Brazilian Atlantic Forest soils.</title>
        <authorList>
            <person name="Paulitsch F."/>
            <person name="Hungria M."/>
            <person name="Dall'Agnol R."/>
        </authorList>
    </citation>
    <scope>NUCLEOTIDE SEQUENCE [LARGE SCALE GENOMIC DNA]</scope>
    <source>
        <strain evidence="1 2">CNPSo 3157</strain>
    </source>
</reference>
<sequence length="80" mass="9019">MKAENYLNPKTRDEHVARYITQGLHALSVHSGMRALSEGEEIELDFAPEIYALTRALELLGVDTSEPIHFSFPDQPPPRT</sequence>
<dbReference type="AlphaFoldDB" id="A0A7X1NI52"/>
<gene>
    <name evidence="1" type="ORF">GCT13_37635</name>
</gene>
<organism evidence="1 2">
    <name type="scientific">Paraburkholderia franconis</name>
    <dbReference type="NCBI Taxonomy" id="2654983"/>
    <lineage>
        <taxon>Bacteria</taxon>
        <taxon>Pseudomonadati</taxon>
        <taxon>Pseudomonadota</taxon>
        <taxon>Betaproteobacteria</taxon>
        <taxon>Burkholderiales</taxon>
        <taxon>Burkholderiaceae</taxon>
        <taxon>Paraburkholderia</taxon>
    </lineage>
</organism>
<accession>A0A7X1NI52</accession>
<keyword evidence="2" id="KW-1185">Reference proteome</keyword>
<evidence type="ECO:0000313" key="2">
    <source>
        <dbReference type="Proteomes" id="UP000484381"/>
    </source>
</evidence>
<comment type="caution">
    <text evidence="1">The sequence shown here is derived from an EMBL/GenBank/DDBJ whole genome shotgun (WGS) entry which is preliminary data.</text>
</comment>
<dbReference type="Proteomes" id="UP000484381">
    <property type="component" value="Unassembled WGS sequence"/>
</dbReference>
<evidence type="ECO:0000313" key="1">
    <source>
        <dbReference type="EMBL" id="MPW22400.1"/>
    </source>
</evidence>
<proteinExistence type="predicted"/>
<name>A0A7X1NI52_9BURK</name>
<dbReference type="EMBL" id="WHNP01000065">
    <property type="protein sequence ID" value="MPW22400.1"/>
    <property type="molecule type" value="Genomic_DNA"/>
</dbReference>